<dbReference type="EMBL" id="JAPHQB010000016">
    <property type="protein sequence ID" value="MCX2802294.1"/>
    <property type="molecule type" value="Genomic_DNA"/>
</dbReference>
<sequence length="149" mass="16974">MNDWEHQYRNAVADITSPAALDEKILQRAKQFRPPQTENRWLSRAAGGCTALAVMILLVHPAQYLGALTPELRAAKNTQASPLHNWQPESAPQAAPDPWFDLRSQVQAGSYMELCRLWRRQQQGTLAERLPRDLENKAKTHCRLLPVNR</sequence>
<keyword evidence="1" id="KW-1133">Transmembrane helix</keyword>
<reference evidence="2" key="2">
    <citation type="submission" date="2016-03" db="EMBL/GenBank/DDBJ databases">
        <authorList>
            <person name="Ploux O."/>
        </authorList>
    </citation>
    <scope>NUCLEOTIDE SEQUENCE [LARGE SCALE GENOMIC DNA]</scope>
    <source>
        <strain evidence="2">DAU221</strain>
    </source>
</reference>
<keyword evidence="1" id="KW-0472">Membrane</keyword>
<dbReference type="OrthoDB" id="5737439at2"/>
<gene>
    <name evidence="2" type="ORF">A3224_10395</name>
    <name evidence="3" type="ORF">OQJ68_10910</name>
</gene>
<evidence type="ECO:0000313" key="2">
    <source>
        <dbReference type="EMBL" id="AMX02927.1"/>
    </source>
</evidence>
<dbReference type="AlphaFoldDB" id="A0A143HN44"/>
<dbReference type="Proteomes" id="UP001209730">
    <property type="component" value="Unassembled WGS sequence"/>
</dbReference>
<proteinExistence type="predicted"/>
<evidence type="ECO:0000256" key="1">
    <source>
        <dbReference type="SAM" id="Phobius"/>
    </source>
</evidence>
<organism evidence="2 4">
    <name type="scientific">Microbulbifer thermotolerans</name>
    <dbReference type="NCBI Taxonomy" id="252514"/>
    <lineage>
        <taxon>Bacteria</taxon>
        <taxon>Pseudomonadati</taxon>
        <taxon>Pseudomonadota</taxon>
        <taxon>Gammaproteobacteria</taxon>
        <taxon>Cellvibrionales</taxon>
        <taxon>Microbulbiferaceae</taxon>
        <taxon>Microbulbifer</taxon>
    </lineage>
</organism>
<dbReference type="KEGG" id="mthd:A3224_10395"/>
<dbReference type="Proteomes" id="UP000076077">
    <property type="component" value="Chromosome"/>
</dbReference>
<reference evidence="4" key="1">
    <citation type="submission" date="2016-03" db="EMBL/GenBank/DDBJ databases">
        <authorList>
            <person name="Lee Y.-S."/>
            <person name="Choi Y.-L."/>
        </authorList>
    </citation>
    <scope>NUCLEOTIDE SEQUENCE [LARGE SCALE GENOMIC DNA]</scope>
    <source>
        <strain evidence="4">DAU221</strain>
    </source>
</reference>
<evidence type="ECO:0000313" key="4">
    <source>
        <dbReference type="Proteomes" id="UP000076077"/>
    </source>
</evidence>
<reference evidence="3" key="3">
    <citation type="submission" date="2022-11" db="EMBL/GenBank/DDBJ databases">
        <title>Chitin-degrading and fungicidal potential of chitinolytic bacterial strains from marine environment of the Pacific Ocean regions.</title>
        <authorList>
            <person name="Pentekhina I."/>
            <person name="Nedashkovskaya O."/>
            <person name="Seitkalieva A."/>
            <person name="Podvolotskaya A."/>
            <person name="Tekutyeva L."/>
            <person name="Balabanova L."/>
        </authorList>
    </citation>
    <scope>NUCLEOTIDE SEQUENCE</scope>
    <source>
        <strain evidence="3">KMM 6838</strain>
    </source>
</reference>
<dbReference type="RefSeq" id="WP_067154156.1">
    <property type="nucleotide sequence ID" value="NZ_CP014864.1"/>
</dbReference>
<protein>
    <submittedName>
        <fullName evidence="2">Uncharacterized protein</fullName>
    </submittedName>
</protein>
<keyword evidence="1" id="KW-0812">Transmembrane</keyword>
<name>A0A143HN44_MICTH</name>
<dbReference type="EMBL" id="CP014864">
    <property type="protein sequence ID" value="AMX02927.1"/>
    <property type="molecule type" value="Genomic_DNA"/>
</dbReference>
<dbReference type="GeneID" id="76608460"/>
<evidence type="ECO:0000313" key="3">
    <source>
        <dbReference type="EMBL" id="MCX2802294.1"/>
    </source>
</evidence>
<accession>A0A143HN44</accession>
<feature type="transmembrane region" description="Helical" evidence="1">
    <location>
        <begin position="41"/>
        <end position="59"/>
    </location>
</feature>
<keyword evidence="4" id="KW-1185">Reference proteome</keyword>